<dbReference type="GO" id="GO:0009246">
    <property type="term" value="P:enterobacterial common antigen biosynthetic process"/>
    <property type="evidence" value="ECO:0007669"/>
    <property type="project" value="TreeGrafter"/>
</dbReference>
<keyword evidence="5 7" id="KW-1133">Transmembrane helix</keyword>
<evidence type="ECO:0000256" key="1">
    <source>
        <dbReference type="ARBA" id="ARBA00004651"/>
    </source>
</evidence>
<feature type="transmembrane region" description="Helical" evidence="7">
    <location>
        <begin position="185"/>
        <end position="206"/>
    </location>
</feature>
<comment type="caution">
    <text evidence="9">The sequence shown here is derived from an EMBL/GenBank/DDBJ whole genome shotgun (WGS) entry which is preliminary data.</text>
</comment>
<dbReference type="PANTHER" id="PTHR40074">
    <property type="entry name" value="O-ACETYLTRANSFERASE WECH"/>
    <property type="match status" value="1"/>
</dbReference>
<dbReference type="OrthoDB" id="65129at2"/>
<dbReference type="PANTHER" id="PTHR40074:SF2">
    <property type="entry name" value="O-ACETYLTRANSFERASE WECH"/>
    <property type="match status" value="1"/>
</dbReference>
<feature type="transmembrane region" description="Helical" evidence="7">
    <location>
        <begin position="9"/>
        <end position="29"/>
    </location>
</feature>
<dbReference type="AlphaFoldDB" id="A0A511ZQL8"/>
<evidence type="ECO:0000256" key="4">
    <source>
        <dbReference type="ARBA" id="ARBA00022692"/>
    </source>
</evidence>
<dbReference type="GO" id="GO:0005886">
    <property type="term" value="C:plasma membrane"/>
    <property type="evidence" value="ECO:0007669"/>
    <property type="project" value="UniProtKB-SubCell"/>
</dbReference>
<dbReference type="InterPro" id="IPR002656">
    <property type="entry name" value="Acyl_transf_3_dom"/>
</dbReference>
<comment type="similarity">
    <text evidence="2">Belongs to the acyltransferase 3 family.</text>
</comment>
<keyword evidence="3" id="KW-1003">Cell membrane</keyword>
<evidence type="ECO:0000256" key="6">
    <source>
        <dbReference type="ARBA" id="ARBA00023136"/>
    </source>
</evidence>
<evidence type="ECO:0000313" key="10">
    <source>
        <dbReference type="Proteomes" id="UP000321558"/>
    </source>
</evidence>
<keyword evidence="10" id="KW-1185">Reference proteome</keyword>
<name>A0A511ZQL8_9BACI</name>
<sequence length="362" mass="42518">MITYYEDIPFIRSIACIMVVLVHTSAIAHSDSYFSPEWAMYVNQLSRLGTPIFAVISAFLLFHSIKNKNFDFKRFLKSRTTKIISPFLLWSAIYLIIKSLYGEDMFSSTTQVENYIFLGTAHYHLYFIITVIQFYIIFPVLQLFRNKIAILFLFIISIAINYWWYQTGHISIGLDTPLIERIINHRSFILNWIAYFMFGAVLLYYYQEIVNFTYRFRYIIFVVFGIVLFFLVNEVQPGQVFTSSREENLIYIPFFIIFLFSLFNYVKRIPALQNSLALIGNYSMGVYLIHPLVVYIIRKSSFIDLFTEDKLWLLFILVLSLSLIIVRLIITLPFANFIIPVGKKKDKTRLKRSAIKNINGAT</sequence>
<organism evidence="9 10">
    <name type="scientific">Oceanobacillus sojae</name>
    <dbReference type="NCBI Taxonomy" id="582851"/>
    <lineage>
        <taxon>Bacteria</taxon>
        <taxon>Bacillati</taxon>
        <taxon>Bacillota</taxon>
        <taxon>Bacilli</taxon>
        <taxon>Bacillales</taxon>
        <taxon>Bacillaceae</taxon>
        <taxon>Oceanobacillus</taxon>
    </lineage>
</organism>
<feature type="transmembrane region" description="Helical" evidence="7">
    <location>
        <begin position="248"/>
        <end position="266"/>
    </location>
</feature>
<evidence type="ECO:0000256" key="3">
    <source>
        <dbReference type="ARBA" id="ARBA00022475"/>
    </source>
</evidence>
<evidence type="ECO:0000259" key="8">
    <source>
        <dbReference type="Pfam" id="PF01757"/>
    </source>
</evidence>
<proteinExistence type="inferred from homology"/>
<dbReference type="GO" id="GO:0016413">
    <property type="term" value="F:O-acetyltransferase activity"/>
    <property type="evidence" value="ECO:0007669"/>
    <property type="project" value="TreeGrafter"/>
</dbReference>
<evidence type="ECO:0000256" key="5">
    <source>
        <dbReference type="ARBA" id="ARBA00022989"/>
    </source>
</evidence>
<feature type="domain" description="Acyltransferase 3" evidence="8">
    <location>
        <begin position="10"/>
        <end position="326"/>
    </location>
</feature>
<dbReference type="Proteomes" id="UP000321558">
    <property type="component" value="Unassembled WGS sequence"/>
</dbReference>
<feature type="transmembrane region" description="Helical" evidence="7">
    <location>
        <begin position="218"/>
        <end position="236"/>
    </location>
</feature>
<reference evidence="9 10" key="1">
    <citation type="submission" date="2019-07" db="EMBL/GenBank/DDBJ databases">
        <title>Whole genome shotgun sequence of Oceanobacillus sojae NBRC 105379.</title>
        <authorList>
            <person name="Hosoyama A."/>
            <person name="Uohara A."/>
            <person name="Ohji S."/>
            <person name="Ichikawa N."/>
        </authorList>
    </citation>
    <scope>NUCLEOTIDE SEQUENCE [LARGE SCALE GENOMIC DNA]</scope>
    <source>
        <strain evidence="9 10">NBRC 105379</strain>
    </source>
</reference>
<dbReference type="Pfam" id="PF01757">
    <property type="entry name" value="Acyl_transf_3"/>
    <property type="match status" value="1"/>
</dbReference>
<gene>
    <name evidence="9" type="primary">icaC</name>
    <name evidence="9" type="ORF">OSO01_44830</name>
</gene>
<feature type="transmembrane region" description="Helical" evidence="7">
    <location>
        <begin position="148"/>
        <end position="165"/>
    </location>
</feature>
<keyword evidence="4 7" id="KW-0812">Transmembrane</keyword>
<dbReference type="RefSeq" id="WP_147212620.1">
    <property type="nucleotide sequence ID" value="NZ_BJYM01000028.1"/>
</dbReference>
<dbReference type="EMBL" id="BJYM01000028">
    <property type="protein sequence ID" value="GEN89744.1"/>
    <property type="molecule type" value="Genomic_DNA"/>
</dbReference>
<evidence type="ECO:0000313" key="9">
    <source>
        <dbReference type="EMBL" id="GEN89744.1"/>
    </source>
</evidence>
<keyword evidence="6 7" id="KW-0472">Membrane</keyword>
<evidence type="ECO:0000256" key="7">
    <source>
        <dbReference type="SAM" id="Phobius"/>
    </source>
</evidence>
<feature type="transmembrane region" description="Helical" evidence="7">
    <location>
        <begin position="121"/>
        <end position="141"/>
    </location>
</feature>
<feature type="transmembrane region" description="Helical" evidence="7">
    <location>
        <begin position="83"/>
        <end position="101"/>
    </location>
</feature>
<comment type="subcellular location">
    <subcellularLocation>
        <location evidence="1">Cell membrane</location>
        <topology evidence="1">Multi-pass membrane protein</topology>
    </subcellularLocation>
</comment>
<protein>
    <submittedName>
        <fullName evidence="9">Putative poly-beta-1,6-N-acetyl-D-glucosamine export protein</fullName>
    </submittedName>
</protein>
<feature type="transmembrane region" description="Helical" evidence="7">
    <location>
        <begin position="41"/>
        <end position="62"/>
    </location>
</feature>
<evidence type="ECO:0000256" key="2">
    <source>
        <dbReference type="ARBA" id="ARBA00007400"/>
    </source>
</evidence>
<accession>A0A511ZQL8</accession>
<feature type="transmembrane region" description="Helical" evidence="7">
    <location>
        <begin position="278"/>
        <end position="297"/>
    </location>
</feature>
<feature type="transmembrane region" description="Helical" evidence="7">
    <location>
        <begin position="312"/>
        <end position="339"/>
    </location>
</feature>